<evidence type="ECO:0000256" key="6">
    <source>
        <dbReference type="ARBA" id="ARBA00023251"/>
    </source>
</evidence>
<feature type="domain" description="Penicillin-binding protein transpeptidase" evidence="7">
    <location>
        <begin position="54"/>
        <end position="257"/>
    </location>
</feature>
<comment type="similarity">
    <text evidence="2">Belongs to the class-D beta-lactamase family.</text>
</comment>
<dbReference type="Gene3D" id="3.40.710.10">
    <property type="entry name" value="DD-peptidase/beta-lactamase superfamily"/>
    <property type="match status" value="1"/>
</dbReference>
<dbReference type="GO" id="GO:0071555">
    <property type="term" value="P:cell wall organization"/>
    <property type="evidence" value="ECO:0007669"/>
    <property type="project" value="TreeGrafter"/>
</dbReference>
<evidence type="ECO:0000256" key="2">
    <source>
        <dbReference type="ARBA" id="ARBA00007898"/>
    </source>
</evidence>
<evidence type="ECO:0000256" key="4">
    <source>
        <dbReference type="ARBA" id="ARBA00022729"/>
    </source>
</evidence>
<dbReference type="Proteomes" id="UP000321204">
    <property type="component" value="Chromosome"/>
</dbReference>
<dbReference type="GO" id="GO:0008800">
    <property type="term" value="F:beta-lactamase activity"/>
    <property type="evidence" value="ECO:0007669"/>
    <property type="project" value="UniProtKB-EC"/>
</dbReference>
<dbReference type="PROSITE" id="PS51257">
    <property type="entry name" value="PROKAR_LIPOPROTEIN"/>
    <property type="match status" value="1"/>
</dbReference>
<dbReference type="OrthoDB" id="9762883at2"/>
<dbReference type="AlphaFoldDB" id="A0A5B8UL50"/>
<evidence type="ECO:0000313" key="8">
    <source>
        <dbReference type="EMBL" id="QEC57431.1"/>
    </source>
</evidence>
<evidence type="ECO:0000256" key="5">
    <source>
        <dbReference type="ARBA" id="ARBA00022801"/>
    </source>
</evidence>
<keyword evidence="9" id="KW-1185">Reference proteome</keyword>
<dbReference type="SUPFAM" id="SSF56601">
    <property type="entry name" value="beta-lactamase/transpeptidase-like"/>
    <property type="match status" value="1"/>
</dbReference>
<gene>
    <name evidence="8" type="ORF">FSB75_16490</name>
</gene>
<dbReference type="EMBL" id="CP042433">
    <property type="protein sequence ID" value="QEC57431.1"/>
    <property type="molecule type" value="Genomic_DNA"/>
</dbReference>
<dbReference type="PANTHER" id="PTHR30627">
    <property type="entry name" value="PEPTIDOGLYCAN D,D-TRANSPEPTIDASE"/>
    <property type="match status" value="1"/>
</dbReference>
<keyword evidence="5" id="KW-0378">Hydrolase</keyword>
<dbReference type="InterPro" id="IPR050515">
    <property type="entry name" value="Beta-lactam/transpept"/>
</dbReference>
<accession>A0A5B8UL50</accession>
<evidence type="ECO:0000259" key="7">
    <source>
        <dbReference type="Pfam" id="PF00905"/>
    </source>
</evidence>
<dbReference type="GO" id="GO:0005886">
    <property type="term" value="C:plasma membrane"/>
    <property type="evidence" value="ECO:0007669"/>
    <property type="project" value="TreeGrafter"/>
</dbReference>
<organism evidence="8 9">
    <name type="scientific">Flavisolibacter ginsenosidimutans</name>
    <dbReference type="NCBI Taxonomy" id="661481"/>
    <lineage>
        <taxon>Bacteria</taxon>
        <taxon>Pseudomonadati</taxon>
        <taxon>Bacteroidota</taxon>
        <taxon>Chitinophagia</taxon>
        <taxon>Chitinophagales</taxon>
        <taxon>Chitinophagaceae</taxon>
        <taxon>Flavisolibacter</taxon>
    </lineage>
</organism>
<comment type="catalytic activity">
    <reaction evidence="1">
        <text>a beta-lactam + H2O = a substituted beta-amino acid</text>
        <dbReference type="Rhea" id="RHEA:20401"/>
        <dbReference type="ChEBI" id="CHEBI:15377"/>
        <dbReference type="ChEBI" id="CHEBI:35627"/>
        <dbReference type="ChEBI" id="CHEBI:140347"/>
        <dbReference type="EC" id="3.5.2.6"/>
    </reaction>
</comment>
<dbReference type="KEGG" id="fgg:FSB75_16490"/>
<dbReference type="InterPro" id="IPR012338">
    <property type="entry name" value="Beta-lactam/transpept-like"/>
</dbReference>
<dbReference type="PANTHER" id="PTHR30627:SF6">
    <property type="entry name" value="BETA-LACTAMASE YBXI-RELATED"/>
    <property type="match status" value="1"/>
</dbReference>
<protein>
    <recommendedName>
        <fullName evidence="3">beta-lactamase</fullName>
        <ecNumber evidence="3">3.5.2.6</ecNumber>
    </recommendedName>
</protein>
<evidence type="ECO:0000256" key="1">
    <source>
        <dbReference type="ARBA" id="ARBA00001526"/>
    </source>
</evidence>
<dbReference type="GO" id="GO:0046677">
    <property type="term" value="P:response to antibiotic"/>
    <property type="evidence" value="ECO:0007669"/>
    <property type="project" value="UniProtKB-KW"/>
</dbReference>
<evidence type="ECO:0000313" key="9">
    <source>
        <dbReference type="Proteomes" id="UP000321204"/>
    </source>
</evidence>
<keyword evidence="6" id="KW-0046">Antibiotic resistance</keyword>
<dbReference type="InterPro" id="IPR001460">
    <property type="entry name" value="PCN-bd_Tpept"/>
</dbReference>
<keyword evidence="4" id="KW-0732">Signal</keyword>
<dbReference type="Pfam" id="PF00905">
    <property type="entry name" value="Transpeptidase"/>
    <property type="match status" value="1"/>
</dbReference>
<sequence length="268" mass="31056">MRFLFFGLIAFVLAACSPNNVTTDNSLKKYFDEQKSDGCFALFNNGTGQFTIYNLARYRDSAFLPASTFKIINALVGLQTGIITNDSMVIKWDGKVRDVPEWNQDLSMYRAFRVSAVPYFQEVARRIGKDTMQHWLDSLSYGTKKIKSAIDTFWLDNSLKITPDEELGVVKRLYFNQLPFFNTYQLMVKKAMLFEDKPKYMLSYKTGLGYKADGTPLAWVVGWIEENRHPYFFVLNMETKDKSINLKEARMTVLRNILTQLNFFKGEM</sequence>
<evidence type="ECO:0000256" key="3">
    <source>
        <dbReference type="ARBA" id="ARBA00012865"/>
    </source>
</evidence>
<dbReference type="RefSeq" id="WP_146789735.1">
    <property type="nucleotide sequence ID" value="NZ_BAABIO010000003.1"/>
</dbReference>
<reference evidence="8 9" key="1">
    <citation type="journal article" date="2015" name="Int. J. Syst. Evol. Microbiol.">
        <title>Flavisolibacter ginsenosidimutans sp. nov., with ginsenoside-converting activity isolated from soil used for cultivating ginseng.</title>
        <authorList>
            <person name="Zhao Y."/>
            <person name="Liu Q."/>
            <person name="Kang M.S."/>
            <person name="Jin F."/>
            <person name="Yu H."/>
            <person name="Im W.T."/>
        </authorList>
    </citation>
    <scope>NUCLEOTIDE SEQUENCE [LARGE SCALE GENOMIC DNA]</scope>
    <source>
        <strain evidence="8 9">Gsoil 636</strain>
    </source>
</reference>
<proteinExistence type="inferred from homology"/>
<name>A0A5B8UL50_9BACT</name>
<dbReference type="EC" id="3.5.2.6" evidence="3"/>
<dbReference type="GO" id="GO:0008658">
    <property type="term" value="F:penicillin binding"/>
    <property type="evidence" value="ECO:0007669"/>
    <property type="project" value="InterPro"/>
</dbReference>